<gene>
    <name evidence="1" type="ORF">TTHT_0423</name>
</gene>
<protein>
    <recommendedName>
        <fullName evidence="3">Glycine cleavage H-protein</fullName>
    </recommendedName>
</protein>
<dbReference type="KEGG" id="thyd:TTHT_0423"/>
<keyword evidence="2" id="KW-1185">Reference proteome</keyword>
<dbReference type="InterPro" id="IPR011053">
    <property type="entry name" value="Single_hybrid_motif"/>
</dbReference>
<organism evidence="1 2">
    <name type="scientific">Thermotomaculum hydrothermale</name>
    <dbReference type="NCBI Taxonomy" id="981385"/>
    <lineage>
        <taxon>Bacteria</taxon>
        <taxon>Pseudomonadati</taxon>
        <taxon>Acidobacteriota</taxon>
        <taxon>Holophagae</taxon>
        <taxon>Thermotomaculales</taxon>
        <taxon>Thermotomaculaceae</taxon>
        <taxon>Thermotomaculum</taxon>
    </lineage>
</organism>
<dbReference type="Gene3D" id="2.40.50.100">
    <property type="match status" value="1"/>
</dbReference>
<dbReference type="Proteomes" id="UP000595564">
    <property type="component" value="Chromosome"/>
</dbReference>
<evidence type="ECO:0000313" key="1">
    <source>
        <dbReference type="EMBL" id="BBB32020.1"/>
    </source>
</evidence>
<dbReference type="InterPro" id="IPR033753">
    <property type="entry name" value="GCV_H/Fam206"/>
</dbReference>
<sequence length="269" mass="30819">MTPLLVFLSFLFGAVFVNSKKTERNVLSFKVESEGLKEVFPDLDSNRKICKYYFSGDLESPLVCDNEFECRDCPIHKRFVNSLVFTEEKFFCTKKVMGLDFSPCIFYHRGHTLLSITKNGNVLVGIDSFILNLIGKKAEKVVLPEEGDFIEANEIGFSLIIEKDYFPILSPVSGEIVKVNDNIAQDIKDNKAFVWLCMVKPFNLEEDLPSLLLGREAEEWFKYEVNSFKNNLFRDSEFAADGGELAISNLNTIPEDFVENFLYSYKRRG</sequence>
<evidence type="ECO:0008006" key="3">
    <source>
        <dbReference type="Google" id="ProtNLM"/>
    </source>
</evidence>
<evidence type="ECO:0000313" key="2">
    <source>
        <dbReference type="Proteomes" id="UP000595564"/>
    </source>
</evidence>
<name>A0A7R6SXX3_9BACT</name>
<proteinExistence type="predicted"/>
<dbReference type="EMBL" id="AP017470">
    <property type="protein sequence ID" value="BBB32020.1"/>
    <property type="molecule type" value="Genomic_DNA"/>
</dbReference>
<dbReference type="Pfam" id="PF01597">
    <property type="entry name" value="GCV_H"/>
    <property type="match status" value="1"/>
</dbReference>
<accession>A0A7R6SXX3</accession>
<dbReference type="RefSeq" id="WP_201328359.1">
    <property type="nucleotide sequence ID" value="NZ_AP017470.1"/>
</dbReference>
<reference evidence="1 2" key="1">
    <citation type="journal article" date="2012" name="Extremophiles">
        <title>Thermotomaculum hydrothermale gen. nov., sp. nov., a novel heterotrophic thermophile within the phylum Acidobacteria from a deep-sea hydrothermal vent chimney in the Southern Okinawa Trough.</title>
        <authorList>
            <person name="Izumi H."/>
            <person name="Nunoura T."/>
            <person name="Miyazaki M."/>
            <person name="Mino S."/>
            <person name="Toki T."/>
            <person name="Takai K."/>
            <person name="Sako Y."/>
            <person name="Sawabe T."/>
            <person name="Nakagawa S."/>
        </authorList>
    </citation>
    <scope>NUCLEOTIDE SEQUENCE [LARGE SCALE GENOMIC DNA]</scope>
    <source>
        <strain evidence="1 2">AC55</strain>
    </source>
</reference>
<dbReference type="AlphaFoldDB" id="A0A7R6SXX3"/>
<dbReference type="SUPFAM" id="SSF51230">
    <property type="entry name" value="Single hybrid motif"/>
    <property type="match status" value="1"/>
</dbReference>